<evidence type="ECO:0000313" key="2">
    <source>
        <dbReference type="EMBL" id="CAI9090294.1"/>
    </source>
</evidence>
<dbReference type="InterPro" id="IPR040256">
    <property type="entry name" value="At4g02000-like"/>
</dbReference>
<dbReference type="AlphaFoldDB" id="A0AAV1C6L2"/>
<dbReference type="EMBL" id="OX459118">
    <property type="protein sequence ID" value="CAI9090294.1"/>
    <property type="molecule type" value="Genomic_DNA"/>
</dbReference>
<dbReference type="Proteomes" id="UP001161247">
    <property type="component" value="Chromosome 1"/>
</dbReference>
<keyword evidence="3" id="KW-1185">Reference proteome</keyword>
<feature type="compositionally biased region" description="Low complexity" evidence="1">
    <location>
        <begin position="474"/>
        <end position="489"/>
    </location>
</feature>
<feature type="compositionally biased region" description="Polar residues" evidence="1">
    <location>
        <begin position="378"/>
        <end position="392"/>
    </location>
</feature>
<proteinExistence type="predicted"/>
<protein>
    <submittedName>
        <fullName evidence="2">OLC1v1025041C1</fullName>
    </submittedName>
</protein>
<name>A0AAV1C6L2_OLDCO</name>
<reference evidence="2" key="1">
    <citation type="submission" date="2023-03" db="EMBL/GenBank/DDBJ databases">
        <authorList>
            <person name="Julca I."/>
        </authorList>
    </citation>
    <scope>NUCLEOTIDE SEQUENCE</scope>
</reference>
<accession>A0AAV1C6L2</accession>
<dbReference type="PANTHER" id="PTHR31286">
    <property type="entry name" value="GLYCINE-RICH CELL WALL STRUCTURAL PROTEIN 1.8-LIKE"/>
    <property type="match status" value="1"/>
</dbReference>
<feature type="region of interest" description="Disordered" evidence="1">
    <location>
        <begin position="459"/>
        <end position="495"/>
    </location>
</feature>
<gene>
    <name evidence="2" type="ORF">OLC1_LOCUS2477</name>
</gene>
<feature type="compositionally biased region" description="Polar residues" evidence="1">
    <location>
        <begin position="322"/>
        <end position="342"/>
    </location>
</feature>
<organism evidence="2 3">
    <name type="scientific">Oldenlandia corymbosa var. corymbosa</name>
    <dbReference type="NCBI Taxonomy" id="529605"/>
    <lineage>
        <taxon>Eukaryota</taxon>
        <taxon>Viridiplantae</taxon>
        <taxon>Streptophyta</taxon>
        <taxon>Embryophyta</taxon>
        <taxon>Tracheophyta</taxon>
        <taxon>Spermatophyta</taxon>
        <taxon>Magnoliopsida</taxon>
        <taxon>eudicotyledons</taxon>
        <taxon>Gunneridae</taxon>
        <taxon>Pentapetalae</taxon>
        <taxon>asterids</taxon>
        <taxon>lamiids</taxon>
        <taxon>Gentianales</taxon>
        <taxon>Rubiaceae</taxon>
        <taxon>Rubioideae</taxon>
        <taxon>Spermacoceae</taxon>
        <taxon>Hedyotis-Oldenlandia complex</taxon>
        <taxon>Oldenlandia</taxon>
    </lineage>
</organism>
<feature type="region of interest" description="Disordered" evidence="1">
    <location>
        <begin position="258"/>
        <end position="302"/>
    </location>
</feature>
<sequence length="566" mass="63581">MQLYIDTHWGPNAQLLGQFRQFYVIRCANTLFRRAILYNGPYAIDGALLLVRRWVPYMPLPTIYVTRALVWVRLYGLPPECFNVVAGYRTASLVGHVAELQPGFRRNQRLDFLRARVWVDLREPLLPGFYLQLFNGRMVWIQCRYERIYKICRRCGLVGHPLMRCPHQNEDILERRHELQFQRVARLHNLALYHGEVEDLFPAYMRAYAHQHNRRSTFIPENYVADHLDFLRGAGDDVFAEGFEFELWEERDAFPASPHPLQVYPPHRPPQEPGEWHIHPEDSPPPLSSSSENRDSSPIDDACAIIPHPLATDAIQVPIEGTSPSDRTQWAGSATGTSTSDGPTLEHPAGPHLGPSQGMPWYEEATDIGLISSAKLAHSQTRPNPMQQTHLSADTLDPGPSSNLAREDPIPMDISLPDPPIPKPISPTTNVLLEQLTLYPVASSNTTVRLPSPNEDALWIPDPLSDSSPTPYQSAAFSSSRDESNSSASQETSFPTPIRHLHCEIRRGKCPCSVPSRLRRKKSKSSSITCGQQPAVGFTIFENRTNFDLSSCSLAAGAKRSSPDPD</sequence>
<evidence type="ECO:0000313" key="3">
    <source>
        <dbReference type="Proteomes" id="UP001161247"/>
    </source>
</evidence>
<evidence type="ECO:0000256" key="1">
    <source>
        <dbReference type="SAM" id="MobiDB-lite"/>
    </source>
</evidence>
<feature type="region of interest" description="Disordered" evidence="1">
    <location>
        <begin position="375"/>
        <end position="409"/>
    </location>
</feature>
<feature type="region of interest" description="Disordered" evidence="1">
    <location>
        <begin position="320"/>
        <end position="360"/>
    </location>
</feature>
<dbReference type="PANTHER" id="PTHR31286:SF167">
    <property type="entry name" value="OS09G0268800 PROTEIN"/>
    <property type="match status" value="1"/>
</dbReference>